<evidence type="ECO:0000313" key="3">
    <source>
        <dbReference type="Proteomes" id="UP000031670"/>
    </source>
</evidence>
<dbReference type="InterPro" id="IPR045055">
    <property type="entry name" value="DNA2/NAM7-like"/>
</dbReference>
<dbReference type="SUPFAM" id="SSF52540">
    <property type="entry name" value="P-loop containing nucleoside triphosphate hydrolases"/>
    <property type="match status" value="1"/>
</dbReference>
<dbReference type="Gene3D" id="3.40.50.300">
    <property type="entry name" value="P-loop containing nucleotide triphosphate hydrolases"/>
    <property type="match status" value="1"/>
</dbReference>
<keyword evidence="2" id="KW-0547">Nucleotide-binding</keyword>
<dbReference type="InterPro" id="IPR027417">
    <property type="entry name" value="P-loop_NTPase"/>
</dbReference>
<evidence type="ECO:0000313" key="2">
    <source>
        <dbReference type="EMBL" id="GAM62141.1"/>
    </source>
</evidence>
<reference evidence="2 3" key="2">
    <citation type="submission" date="2015-01" db="EMBL/GenBank/DDBJ databases">
        <authorList>
            <consortium name="NBRP consortium"/>
            <person name="Sawabe T."/>
            <person name="Meirelles P."/>
            <person name="Feng G."/>
            <person name="Sayaka M."/>
            <person name="Hattori M."/>
            <person name="Ohkuma M."/>
        </authorList>
    </citation>
    <scope>NUCLEOTIDE SEQUENCE [LARGE SCALE GENOMIC DNA]</scope>
    <source>
        <strain evidence="2 3">JCM19232</strain>
    </source>
</reference>
<proteinExistence type="predicted"/>
<keyword evidence="2" id="KW-0378">Hydrolase</keyword>
<organism evidence="2 3">
    <name type="scientific">Vibrio ishigakensis</name>
    <dbReference type="NCBI Taxonomy" id="1481914"/>
    <lineage>
        <taxon>Bacteria</taxon>
        <taxon>Pseudomonadati</taxon>
        <taxon>Pseudomonadota</taxon>
        <taxon>Gammaproteobacteria</taxon>
        <taxon>Vibrionales</taxon>
        <taxon>Vibrionaceae</taxon>
        <taxon>Vibrio</taxon>
    </lineage>
</organism>
<dbReference type="InterPro" id="IPR041677">
    <property type="entry name" value="DNA2/NAM7_AAA_11"/>
</dbReference>
<dbReference type="GO" id="GO:0004386">
    <property type="term" value="F:helicase activity"/>
    <property type="evidence" value="ECO:0007669"/>
    <property type="project" value="UniProtKB-KW"/>
</dbReference>
<keyword evidence="2" id="KW-0347">Helicase</keyword>
<dbReference type="EMBL" id="BBSA01000005">
    <property type="protein sequence ID" value="GAM62141.1"/>
    <property type="molecule type" value="Genomic_DNA"/>
</dbReference>
<sequence>MDERSSQVFETLVNKHKPMKFLPAPNELEEDDTSLTLSDLTTHLENNSGGKRHQDNALQTQLFTRALDTRLLKIHSEALTFVQEQGMDILYIATGFLKWYEDQNSDKARYAPLVLIPVELFRGEAGEAFKLNYTQAELGTNLTLASKLKMDFGIELPIFDEDQEEFELEHYFAEVEKAISRESRWEVTRDKIALSFFSFGKFQMYQDLSEEAWPEGKKPSQNTIIEKLFGGGFESDSKLLSETPMDVNKAEAIQLVLDSDSSQTEAVLAAKSGANLVIQGPPGTGKSQTITNIISQALADDKKILFVAEKMAALDVVKRRLDNCNIGDAVLELHSHKANKKSVLSSLEDTLLQASPVTPQRSEDIEQLVALRARLDAYTKAVNTPVSETGVTYQVALGHAMKSEEKLEGLDTGNLPKVTEPVANWTHSQYTKSLGHVQELVDYLEEHGAPIHNLYHSTKLTEFSPAKHSQATSLAKGLIDSQQGLLEAVAELNQQAELANEVKCYESALTALNSLEHIANKPELMGIDVSKDLWLERGEQILEQARLGVKLQGSKSELEQEFAPQAFEHDWTSTRRVRHYGQEMVALSLW</sequence>
<name>A0A0B8P784_9VIBR</name>
<comment type="caution">
    <text evidence="2">The sequence shown here is derived from an EMBL/GenBank/DDBJ whole genome shotgun (WGS) entry which is preliminary data.</text>
</comment>
<dbReference type="Pfam" id="PF13195">
    <property type="entry name" value="DUF4011"/>
    <property type="match status" value="1"/>
</dbReference>
<accession>A0A0B8P784</accession>
<gene>
    <name evidence="2" type="ORF">JCM19232_5105</name>
</gene>
<dbReference type="AlphaFoldDB" id="A0A0B8P784"/>
<protein>
    <submittedName>
        <fullName evidence="2">DNA helicase related protein</fullName>
    </submittedName>
</protein>
<evidence type="ECO:0000259" key="1">
    <source>
        <dbReference type="Pfam" id="PF13086"/>
    </source>
</evidence>
<feature type="domain" description="DNA2/NAM7 helicase helicase" evidence="1">
    <location>
        <begin position="259"/>
        <end position="326"/>
    </location>
</feature>
<dbReference type="PANTHER" id="PTHR10887">
    <property type="entry name" value="DNA2/NAM7 HELICASE FAMILY"/>
    <property type="match status" value="1"/>
</dbReference>
<dbReference type="Pfam" id="PF13086">
    <property type="entry name" value="AAA_11"/>
    <property type="match status" value="1"/>
</dbReference>
<reference evidence="2 3" key="1">
    <citation type="submission" date="2015-01" db="EMBL/GenBank/DDBJ databases">
        <title>Vibrio sp. C5 JCM 19232 whole genome shotgun sequence.</title>
        <authorList>
            <person name="Sawabe T."/>
            <person name="Meirelles P."/>
            <person name="Feng G."/>
            <person name="Sayaka M."/>
            <person name="Hattori M."/>
            <person name="Ohkuma M."/>
        </authorList>
    </citation>
    <scope>NUCLEOTIDE SEQUENCE [LARGE SCALE GENOMIC DNA]</scope>
    <source>
        <strain evidence="2 3">JCM19232</strain>
    </source>
</reference>
<dbReference type="InterPro" id="IPR025103">
    <property type="entry name" value="DUF4011"/>
</dbReference>
<dbReference type="Proteomes" id="UP000031670">
    <property type="component" value="Unassembled WGS sequence"/>
</dbReference>
<keyword evidence="2" id="KW-0067">ATP-binding</keyword>